<proteinExistence type="predicted"/>
<evidence type="ECO:0000313" key="2">
    <source>
        <dbReference type="EMBL" id="KAA1081633.1"/>
    </source>
</evidence>
<organism evidence="2 3">
    <name type="scientific">Puccinia graminis f. sp. tritici</name>
    <dbReference type="NCBI Taxonomy" id="56615"/>
    <lineage>
        <taxon>Eukaryota</taxon>
        <taxon>Fungi</taxon>
        <taxon>Dikarya</taxon>
        <taxon>Basidiomycota</taxon>
        <taxon>Pucciniomycotina</taxon>
        <taxon>Pucciniomycetes</taxon>
        <taxon>Pucciniales</taxon>
        <taxon>Pucciniaceae</taxon>
        <taxon>Puccinia</taxon>
    </lineage>
</organism>
<dbReference type="EMBL" id="VDEP01000441">
    <property type="protein sequence ID" value="KAA1081633.1"/>
    <property type="molecule type" value="Genomic_DNA"/>
</dbReference>
<comment type="caution">
    <text evidence="2">The sequence shown here is derived from an EMBL/GenBank/DDBJ whole genome shotgun (WGS) entry which is preliminary data.</text>
</comment>
<gene>
    <name evidence="2" type="ORF">PGTUg99_024517</name>
</gene>
<sequence>MIYPAEHAVHRTEAVINRSNIIKRSKVYIECVARPADKPGILYISSGFKRVKLKQCLLHIRQPESILASTGEGAPPSEPLARHVGESTNSFMF</sequence>
<feature type="region of interest" description="Disordered" evidence="1">
    <location>
        <begin position="68"/>
        <end position="93"/>
    </location>
</feature>
<name>A0A5B0MZ98_PUCGR</name>
<dbReference type="Proteomes" id="UP000325313">
    <property type="component" value="Unassembled WGS sequence"/>
</dbReference>
<evidence type="ECO:0000313" key="3">
    <source>
        <dbReference type="Proteomes" id="UP000325313"/>
    </source>
</evidence>
<reference evidence="2 3" key="1">
    <citation type="submission" date="2019-05" db="EMBL/GenBank/DDBJ databases">
        <title>Emergence of the Ug99 lineage of the wheat stem rust pathogen through somatic hybridization.</title>
        <authorList>
            <person name="Li F."/>
            <person name="Upadhyaya N.M."/>
            <person name="Sperschneider J."/>
            <person name="Matny O."/>
            <person name="Nguyen-Phuc H."/>
            <person name="Mago R."/>
            <person name="Raley C."/>
            <person name="Miller M.E."/>
            <person name="Silverstein K.A.T."/>
            <person name="Henningsen E."/>
            <person name="Hirsch C.D."/>
            <person name="Visser B."/>
            <person name="Pretorius Z.A."/>
            <person name="Steffenson B.J."/>
            <person name="Schwessinger B."/>
            <person name="Dodds P.N."/>
            <person name="Figueroa M."/>
        </authorList>
    </citation>
    <scope>NUCLEOTIDE SEQUENCE [LARGE SCALE GENOMIC DNA]</scope>
    <source>
        <strain evidence="2 3">Ug99</strain>
    </source>
</reference>
<dbReference type="AlphaFoldDB" id="A0A5B0MZ98"/>
<accession>A0A5B0MZ98</accession>
<evidence type="ECO:0000256" key="1">
    <source>
        <dbReference type="SAM" id="MobiDB-lite"/>
    </source>
</evidence>
<protein>
    <submittedName>
        <fullName evidence="2">Uncharacterized protein</fullName>
    </submittedName>
</protein>